<gene>
    <name evidence="3" type="ORF">HUK82_00465</name>
</gene>
<name>A0A850P509_9PROT</name>
<organism evidence="3 4">
    <name type="scientific">Ameyamaea chiangmaiensis</name>
    <dbReference type="NCBI Taxonomy" id="442969"/>
    <lineage>
        <taxon>Bacteria</taxon>
        <taxon>Pseudomonadati</taxon>
        <taxon>Pseudomonadota</taxon>
        <taxon>Alphaproteobacteria</taxon>
        <taxon>Acetobacterales</taxon>
        <taxon>Acetobacteraceae</taxon>
        <taxon>Ameyamaea</taxon>
    </lineage>
</organism>
<evidence type="ECO:0000256" key="2">
    <source>
        <dbReference type="SAM" id="SignalP"/>
    </source>
</evidence>
<accession>A0A850P509</accession>
<dbReference type="AlphaFoldDB" id="A0A850P509"/>
<keyword evidence="2" id="KW-0732">Signal</keyword>
<feature type="non-terminal residue" evidence="3">
    <location>
        <position position="71"/>
    </location>
</feature>
<evidence type="ECO:0000313" key="4">
    <source>
        <dbReference type="Proteomes" id="UP000585665"/>
    </source>
</evidence>
<dbReference type="PROSITE" id="PS51257">
    <property type="entry name" value="PROKAR_LIPOPROTEIN"/>
    <property type="match status" value="1"/>
</dbReference>
<proteinExistence type="predicted"/>
<dbReference type="EMBL" id="JABXXR010000002">
    <property type="protein sequence ID" value="NVN39038.1"/>
    <property type="molecule type" value="Genomic_DNA"/>
</dbReference>
<feature type="chain" id="PRO_5032825035" evidence="2">
    <location>
        <begin position="33"/>
        <end position="71"/>
    </location>
</feature>
<protein>
    <submittedName>
        <fullName evidence="3">Uncharacterized protein</fullName>
    </submittedName>
</protein>
<evidence type="ECO:0000313" key="3">
    <source>
        <dbReference type="EMBL" id="NVN39038.1"/>
    </source>
</evidence>
<dbReference type="RefSeq" id="WP_218061478.1">
    <property type="nucleotide sequence ID" value="NZ_JABXXR010000002.1"/>
</dbReference>
<keyword evidence="4" id="KW-1185">Reference proteome</keyword>
<reference evidence="3 4" key="1">
    <citation type="submission" date="2020-06" db="EMBL/GenBank/DDBJ databases">
        <title>Description of novel acetic acid bacteria.</title>
        <authorList>
            <person name="Sombolestani A."/>
        </authorList>
    </citation>
    <scope>NUCLEOTIDE SEQUENCE [LARGE SCALE GENOMIC DNA]</scope>
    <source>
        <strain evidence="3 4">LMG 27010</strain>
    </source>
</reference>
<dbReference type="Proteomes" id="UP000585665">
    <property type="component" value="Unassembled WGS sequence"/>
</dbReference>
<feature type="compositionally biased region" description="Low complexity" evidence="1">
    <location>
        <begin position="31"/>
        <end position="49"/>
    </location>
</feature>
<feature type="signal peptide" evidence="2">
    <location>
        <begin position="1"/>
        <end position="32"/>
    </location>
</feature>
<feature type="region of interest" description="Disordered" evidence="1">
    <location>
        <begin position="31"/>
        <end position="71"/>
    </location>
</feature>
<comment type="caution">
    <text evidence="3">The sequence shown here is derived from an EMBL/GenBank/DDBJ whole genome shotgun (WGS) entry which is preliminary data.</text>
</comment>
<sequence>MLRTHHHRPPRRHTVLSRLAPLVLLLSSCAGGTPGQTAATPLPTALRAPDTPPAPPLRVVPSAEIEARVTE</sequence>
<evidence type="ECO:0000256" key="1">
    <source>
        <dbReference type="SAM" id="MobiDB-lite"/>
    </source>
</evidence>